<comment type="caution">
    <text evidence="4">The sequence shown here is derived from an EMBL/GenBank/DDBJ whole genome shotgun (WGS) entry which is preliminary data.</text>
</comment>
<dbReference type="GO" id="GO:0000981">
    <property type="term" value="F:DNA-binding transcription factor activity, RNA polymerase II-specific"/>
    <property type="evidence" value="ECO:0007669"/>
    <property type="project" value="InterPro"/>
</dbReference>
<dbReference type="InterPro" id="IPR001138">
    <property type="entry name" value="Zn2Cys6_DnaBD"/>
</dbReference>
<dbReference type="CDD" id="cd00067">
    <property type="entry name" value="GAL4"/>
    <property type="match status" value="1"/>
</dbReference>
<name>A0A8H3BX77_9AGAM</name>
<organism evidence="4 5">
    <name type="scientific">Rhizoctonia solani</name>
    <dbReference type="NCBI Taxonomy" id="456999"/>
    <lineage>
        <taxon>Eukaryota</taxon>
        <taxon>Fungi</taxon>
        <taxon>Dikarya</taxon>
        <taxon>Basidiomycota</taxon>
        <taxon>Agaricomycotina</taxon>
        <taxon>Agaricomycetes</taxon>
        <taxon>Cantharellales</taxon>
        <taxon>Ceratobasidiaceae</taxon>
        <taxon>Rhizoctonia</taxon>
    </lineage>
</organism>
<dbReference type="InterPro" id="IPR036864">
    <property type="entry name" value="Zn2-C6_fun-type_DNA-bd_sf"/>
</dbReference>
<evidence type="ECO:0000313" key="5">
    <source>
        <dbReference type="Proteomes" id="UP000663861"/>
    </source>
</evidence>
<dbReference type="EMBL" id="CAJMWY010001512">
    <property type="protein sequence ID" value="CAE6469345.1"/>
    <property type="molecule type" value="Genomic_DNA"/>
</dbReference>
<reference evidence="4" key="1">
    <citation type="submission" date="2021-01" db="EMBL/GenBank/DDBJ databases">
        <authorList>
            <person name="Kaushik A."/>
        </authorList>
    </citation>
    <scope>NUCLEOTIDE SEQUENCE</scope>
    <source>
        <strain evidence="4">AG4-RS23</strain>
    </source>
</reference>
<dbReference type="Pfam" id="PF00172">
    <property type="entry name" value="Zn_clus"/>
    <property type="match status" value="1"/>
</dbReference>
<dbReference type="PANTHER" id="PTHR37534:SF46">
    <property type="entry name" value="ZN(II)2CYS6 TRANSCRIPTION FACTOR (EUROFUNG)"/>
    <property type="match status" value="1"/>
</dbReference>
<keyword evidence="2" id="KW-0539">Nucleus</keyword>
<dbReference type="AlphaFoldDB" id="A0A8H3BX77"/>
<dbReference type="PROSITE" id="PS00463">
    <property type="entry name" value="ZN2_CY6_FUNGAL_1"/>
    <property type="match status" value="1"/>
</dbReference>
<dbReference type="GO" id="GO:0008270">
    <property type="term" value="F:zinc ion binding"/>
    <property type="evidence" value="ECO:0007669"/>
    <property type="project" value="InterPro"/>
</dbReference>
<proteinExistence type="predicted"/>
<dbReference type="GO" id="GO:0005634">
    <property type="term" value="C:nucleus"/>
    <property type="evidence" value="ECO:0007669"/>
    <property type="project" value="UniProtKB-SubCell"/>
</dbReference>
<evidence type="ECO:0000256" key="1">
    <source>
        <dbReference type="ARBA" id="ARBA00004123"/>
    </source>
</evidence>
<dbReference type="SMART" id="SM00066">
    <property type="entry name" value="GAL4"/>
    <property type="match status" value="1"/>
</dbReference>
<dbReference type="SUPFAM" id="SSF57701">
    <property type="entry name" value="Zn2/Cys6 DNA-binding domain"/>
    <property type="match status" value="1"/>
</dbReference>
<feature type="domain" description="Zn(2)-C6 fungal-type" evidence="3">
    <location>
        <begin position="9"/>
        <end position="37"/>
    </location>
</feature>
<evidence type="ECO:0000313" key="4">
    <source>
        <dbReference type="EMBL" id="CAE6469345.1"/>
    </source>
</evidence>
<dbReference type="PANTHER" id="PTHR37534">
    <property type="entry name" value="TRANSCRIPTIONAL ACTIVATOR PROTEIN UGA3"/>
    <property type="match status" value="1"/>
</dbReference>
<protein>
    <recommendedName>
        <fullName evidence="3">Zn(2)-C6 fungal-type domain-containing protein</fullName>
    </recommendedName>
</protein>
<dbReference type="Proteomes" id="UP000663861">
    <property type="component" value="Unassembled WGS sequence"/>
</dbReference>
<evidence type="ECO:0000259" key="3">
    <source>
        <dbReference type="PROSITE" id="PS50048"/>
    </source>
</evidence>
<sequence length="629" mass="70202">MTFTRSTTGCLACKTKRKKCDETKPHCLRCQKSRNECPGYTYIKHPNRPNGMLRTLPAPRTRTGQSRVTVHQGTPEEPIQRVWDQLPLVTCQSSSGVPDTSTVAQIGAPSEAINISNRRTLSPSFIRSLQHSSINLNISHGLVVNLTNPNPVLPSPTTSVAPPMTPGQASLLEALFSLVQPPDLGPSPHRVHHTTSLLQGPNVSMVTNRLPPDSKRQDEDKGANMENGVTMIRREPVLDKTVQNNALPFVLRSYSIWIGRIAFEPLKLREIARDFVFSHFADGERSCLIIILLANIGGSSPGVKFVEGESNPTNPILQNAMQCRLGAVKSLHSPERSVLVKSLDSAIHTMLLHFFVSEVHHAITLRREAAPIFRRLCPEPPGAPINLPSLLQNPLRCLGHLAHIDIHFSIVADLPTLFRYEVPIPISRPSNLSRTVLTSQSDGILQWLYGIPDMLIMVFAKMKSLRQDGPIQNEETIALLEQELRELRPYSGLSSERFLNLMRSVVQECWRQAAFIYLYMAVCGDPSGTSRVKQALKRYLKLMHAIKPGRLPDEFLLTSLILIGPSAERKHDREVIRQRITAIYSRDRTLSANINIICVIEDYWARANAEGRQVLWSDVAVSQRRGIGV</sequence>
<accession>A0A8H3BX77</accession>
<evidence type="ECO:0000256" key="2">
    <source>
        <dbReference type="ARBA" id="ARBA00023242"/>
    </source>
</evidence>
<dbReference type="Pfam" id="PF11951">
    <property type="entry name" value="Fungal_trans_2"/>
    <property type="match status" value="1"/>
</dbReference>
<comment type="subcellular location">
    <subcellularLocation>
        <location evidence="1">Nucleus</location>
    </subcellularLocation>
</comment>
<dbReference type="PROSITE" id="PS50048">
    <property type="entry name" value="ZN2_CY6_FUNGAL_2"/>
    <property type="match status" value="1"/>
</dbReference>
<dbReference type="Gene3D" id="4.10.240.10">
    <property type="entry name" value="Zn(2)-C6 fungal-type DNA-binding domain"/>
    <property type="match status" value="1"/>
</dbReference>
<dbReference type="InterPro" id="IPR021858">
    <property type="entry name" value="Fun_TF"/>
</dbReference>
<gene>
    <name evidence="4" type="ORF">RDB_LOCUS79992</name>
</gene>